<evidence type="ECO:0000256" key="3">
    <source>
        <dbReference type="ARBA" id="ARBA00022989"/>
    </source>
</evidence>
<dbReference type="InterPro" id="IPR006976">
    <property type="entry name" value="VanZ-like"/>
</dbReference>
<proteinExistence type="predicted"/>
<dbReference type="HOGENOM" id="CLU_042608_1_0_9"/>
<evidence type="ECO:0000256" key="2">
    <source>
        <dbReference type="ARBA" id="ARBA00022692"/>
    </source>
</evidence>
<feature type="transmembrane region" description="Helical" evidence="5">
    <location>
        <begin position="140"/>
        <end position="158"/>
    </location>
</feature>
<dbReference type="AlphaFoldDB" id="A0A125W1K6"/>
<organism evidence="8 9">
    <name type="scientific">Enterococcus faecalis TX4248</name>
    <dbReference type="NCBI Taxonomy" id="749495"/>
    <lineage>
        <taxon>Bacteria</taxon>
        <taxon>Bacillati</taxon>
        <taxon>Bacillota</taxon>
        <taxon>Bacilli</taxon>
        <taxon>Lactobacillales</taxon>
        <taxon>Enterococcaceae</taxon>
        <taxon>Enterococcus</taxon>
    </lineage>
</organism>
<feature type="transmembrane region" description="Helical" evidence="5">
    <location>
        <begin position="165"/>
        <end position="188"/>
    </location>
</feature>
<evidence type="ECO:0000256" key="5">
    <source>
        <dbReference type="SAM" id="Phobius"/>
    </source>
</evidence>
<dbReference type="PIRSF" id="PIRSF031578">
    <property type="entry name" value="Uncharacterised_Vanz_RDD-cont"/>
    <property type="match status" value="1"/>
</dbReference>
<feature type="transmembrane region" description="Helical" evidence="5">
    <location>
        <begin position="36"/>
        <end position="57"/>
    </location>
</feature>
<dbReference type="EMBL" id="AEBR01000110">
    <property type="protein sequence ID" value="EFM81282.1"/>
    <property type="molecule type" value="Genomic_DNA"/>
</dbReference>
<protein>
    <submittedName>
        <fullName evidence="8">RDD family protein</fullName>
    </submittedName>
</protein>
<feature type="transmembrane region" description="Helical" evidence="5">
    <location>
        <begin position="200"/>
        <end position="223"/>
    </location>
</feature>
<sequence length="419" mass="48774">MVHFFRNKYSVIEAFILEIVYLGGIFMAVYSEPIKWAIIIFPFLAFFISGALLIYEYRKYGSFVWTRAMILYSFVFYLLCAYFLVILPLPSRAEVAQYTGPTMELRPFHFISGILNETVFSLKDPSTYLPALKQHAVLEPLFNVLLVLPFGVYLRYYFKCSFLKTVLASFLLSLFFELTQLSGLYFIYPRSYRLADVNDLINNTVGGIVGYWLTPLFTFLLPTREEIDATSYEKGQTVSLLRRFFAWGIDWLVIGFVQGLLVFGLNFIPAYKNWATNYPIFSDRMWFFIMVFAVFIVMMKLTNGQTLGKKVVRIRVVETGHEKIRLKALFVRYGYLYFVYGLISIYLANATDLLNSSNRMLQMVSLLLYLFCLILYLLFLINVLLTLIRKKRRLFYEKASHTYTVSTLEVAKTKESAGE</sequence>
<feature type="domain" description="VanZ-like" evidence="6">
    <location>
        <begin position="74"/>
        <end position="217"/>
    </location>
</feature>
<evidence type="ECO:0000256" key="1">
    <source>
        <dbReference type="ARBA" id="ARBA00004141"/>
    </source>
</evidence>
<evidence type="ECO:0000313" key="9">
    <source>
        <dbReference type="Proteomes" id="UP000004846"/>
    </source>
</evidence>
<dbReference type="PANTHER" id="PTHR36834">
    <property type="entry name" value="MEMBRANE PROTEIN-RELATED"/>
    <property type="match status" value="1"/>
</dbReference>
<feature type="transmembrane region" description="Helical" evidence="5">
    <location>
        <begin position="324"/>
        <end position="347"/>
    </location>
</feature>
<dbReference type="GO" id="GO:0016020">
    <property type="term" value="C:membrane"/>
    <property type="evidence" value="ECO:0007669"/>
    <property type="project" value="UniProtKB-SubCell"/>
</dbReference>
<dbReference type="InterPro" id="IPR010432">
    <property type="entry name" value="RDD"/>
</dbReference>
<dbReference type="PANTHER" id="PTHR36834:SF1">
    <property type="entry name" value="INTEGRAL MEMBRANE PROTEIN"/>
    <property type="match status" value="1"/>
</dbReference>
<evidence type="ECO:0000313" key="8">
    <source>
        <dbReference type="EMBL" id="EFM81282.1"/>
    </source>
</evidence>
<name>A0A125W1K6_ENTFL</name>
<accession>A0A125W1K6</accession>
<feature type="transmembrane region" description="Helical" evidence="5">
    <location>
        <begin position="367"/>
        <end position="388"/>
    </location>
</feature>
<feature type="transmembrane region" description="Helical" evidence="5">
    <location>
        <begin position="244"/>
        <end position="265"/>
    </location>
</feature>
<gene>
    <name evidence="8" type="ORF">HMPREF9498_03221</name>
</gene>
<feature type="transmembrane region" description="Helical" evidence="5">
    <location>
        <begin position="12"/>
        <end position="30"/>
    </location>
</feature>
<keyword evidence="2 5" id="KW-0812">Transmembrane</keyword>
<keyword evidence="3 5" id="KW-1133">Transmembrane helix</keyword>
<dbReference type="InterPro" id="IPR021192">
    <property type="entry name" value="UCP031578_Vanz/RDD"/>
</dbReference>
<feature type="transmembrane region" description="Helical" evidence="5">
    <location>
        <begin position="285"/>
        <end position="303"/>
    </location>
</feature>
<feature type="transmembrane region" description="Helical" evidence="5">
    <location>
        <begin position="69"/>
        <end position="89"/>
    </location>
</feature>
<evidence type="ECO:0000256" key="4">
    <source>
        <dbReference type="ARBA" id="ARBA00023136"/>
    </source>
</evidence>
<comment type="subcellular location">
    <subcellularLocation>
        <location evidence="1">Membrane</location>
        <topology evidence="1">Multi-pass membrane protein</topology>
    </subcellularLocation>
</comment>
<dbReference type="Proteomes" id="UP000004846">
    <property type="component" value="Unassembled WGS sequence"/>
</dbReference>
<comment type="caution">
    <text evidence="8">The sequence shown here is derived from an EMBL/GenBank/DDBJ whole genome shotgun (WGS) entry which is preliminary data.</text>
</comment>
<dbReference type="Pfam" id="PF06271">
    <property type="entry name" value="RDD"/>
    <property type="match status" value="1"/>
</dbReference>
<dbReference type="Pfam" id="PF04892">
    <property type="entry name" value="VanZ"/>
    <property type="match status" value="1"/>
</dbReference>
<keyword evidence="4 5" id="KW-0472">Membrane</keyword>
<feature type="domain" description="RDD" evidence="7">
    <location>
        <begin position="238"/>
        <end position="396"/>
    </location>
</feature>
<evidence type="ECO:0000259" key="6">
    <source>
        <dbReference type="Pfam" id="PF04892"/>
    </source>
</evidence>
<dbReference type="InterPro" id="IPR053150">
    <property type="entry name" value="Teicoplanin_resist-assoc"/>
</dbReference>
<reference evidence="8 9" key="1">
    <citation type="submission" date="2010-07" db="EMBL/GenBank/DDBJ databases">
        <authorList>
            <person name="Sid Ahmed O."/>
        </authorList>
    </citation>
    <scope>NUCLEOTIDE SEQUENCE [LARGE SCALE GENOMIC DNA]</scope>
    <source>
        <strain evidence="8 9">TX4248</strain>
    </source>
</reference>
<evidence type="ECO:0000259" key="7">
    <source>
        <dbReference type="Pfam" id="PF06271"/>
    </source>
</evidence>